<accession>A0ABP9D818</accession>
<keyword evidence="4" id="KW-1185">Reference proteome</keyword>
<dbReference type="PANTHER" id="PTHR43135:SF3">
    <property type="entry name" value="ALPHA-D-RIBOSE 1-METHYLPHOSPHONATE 5-TRIPHOSPHATE DIPHOSPHATASE"/>
    <property type="match status" value="1"/>
</dbReference>
<evidence type="ECO:0000313" key="3">
    <source>
        <dbReference type="EMBL" id="GAA4831027.1"/>
    </source>
</evidence>
<dbReference type="PANTHER" id="PTHR43135">
    <property type="entry name" value="ALPHA-D-RIBOSE 1-METHYLPHOSPHONATE 5-TRIPHOSPHATE DIPHOSPHATASE"/>
    <property type="match status" value="1"/>
</dbReference>
<dbReference type="EMBL" id="BAABJX010000022">
    <property type="protein sequence ID" value="GAA4831027.1"/>
    <property type="molecule type" value="Genomic_DNA"/>
</dbReference>
<dbReference type="SUPFAM" id="SSF51338">
    <property type="entry name" value="Composite domain of metallo-dependent hydrolases"/>
    <property type="match status" value="2"/>
</dbReference>
<dbReference type="SUPFAM" id="SSF51556">
    <property type="entry name" value="Metallo-dependent hydrolases"/>
    <property type="match status" value="2"/>
</dbReference>
<organism evidence="3 4">
    <name type="scientific">Algivirga pacifica</name>
    <dbReference type="NCBI Taxonomy" id="1162670"/>
    <lineage>
        <taxon>Bacteria</taxon>
        <taxon>Pseudomonadati</taxon>
        <taxon>Bacteroidota</taxon>
        <taxon>Cytophagia</taxon>
        <taxon>Cytophagales</taxon>
        <taxon>Flammeovirgaceae</taxon>
        <taxon>Algivirga</taxon>
    </lineage>
</organism>
<dbReference type="CDD" id="cd01309">
    <property type="entry name" value="Met_dep_hydrolase_C"/>
    <property type="match status" value="1"/>
</dbReference>
<evidence type="ECO:0000259" key="2">
    <source>
        <dbReference type="Pfam" id="PF01979"/>
    </source>
</evidence>
<dbReference type="InterPro" id="IPR051781">
    <property type="entry name" value="Metallo-dep_Hydrolase"/>
</dbReference>
<dbReference type="InterPro" id="IPR032466">
    <property type="entry name" value="Metal_Hydrolase"/>
</dbReference>
<dbReference type="InterPro" id="IPR006680">
    <property type="entry name" value="Amidohydro-rel"/>
</dbReference>
<dbReference type="Proteomes" id="UP001500298">
    <property type="component" value="Unassembled WGS sequence"/>
</dbReference>
<evidence type="ECO:0000313" key="4">
    <source>
        <dbReference type="Proteomes" id="UP001500298"/>
    </source>
</evidence>
<dbReference type="Pfam" id="PF01979">
    <property type="entry name" value="Amidohydro_1"/>
    <property type="match status" value="1"/>
</dbReference>
<comment type="caution">
    <text evidence="3">The sequence shown here is derived from an EMBL/GenBank/DDBJ whole genome shotgun (WGS) entry which is preliminary data.</text>
</comment>
<proteinExistence type="predicted"/>
<feature type="coiled-coil region" evidence="1">
    <location>
        <begin position="937"/>
        <end position="964"/>
    </location>
</feature>
<dbReference type="Gene3D" id="2.30.40.10">
    <property type="entry name" value="Urease, subunit C, domain 1"/>
    <property type="match status" value="1"/>
</dbReference>
<dbReference type="InterPro" id="IPR011059">
    <property type="entry name" value="Metal-dep_hydrolase_composite"/>
</dbReference>
<feature type="domain" description="Amidohydrolase-related" evidence="2">
    <location>
        <begin position="843"/>
        <end position="929"/>
    </location>
</feature>
<gene>
    <name evidence="3" type="ORF">GCM10023331_15420</name>
</gene>
<protein>
    <submittedName>
        <fullName evidence="3">Amidohydrolase family protein</fullName>
    </submittedName>
</protein>
<evidence type="ECO:0000256" key="1">
    <source>
        <dbReference type="SAM" id="Coils"/>
    </source>
</evidence>
<name>A0ABP9D818_9BACT</name>
<reference evidence="4" key="1">
    <citation type="journal article" date="2019" name="Int. J. Syst. Evol. Microbiol.">
        <title>The Global Catalogue of Microorganisms (GCM) 10K type strain sequencing project: providing services to taxonomists for standard genome sequencing and annotation.</title>
        <authorList>
            <consortium name="The Broad Institute Genomics Platform"/>
            <consortium name="The Broad Institute Genome Sequencing Center for Infectious Disease"/>
            <person name="Wu L."/>
            <person name="Ma J."/>
        </authorList>
    </citation>
    <scope>NUCLEOTIDE SEQUENCE [LARGE SCALE GENOMIC DNA]</scope>
    <source>
        <strain evidence="4">JCM 18326</strain>
    </source>
</reference>
<sequence>MGNVLMAQVNKPVNGIADSRNEAYAFTNATIFKDYQTKLENATLLVKKGKIVAVGNDVKIPAGYIKIDLSGKSIYPSFIDLHTQYGLPKPAGRGSFWSAKEQIESAKEGAYNANQAVKAEFSASEAFKVNKKQAEELRKAGIGAVLTFRADGVVRGTSTLVTLAEEEENDVMLKQRAGAHYAFDKGTSTQMYPVSIMGYVALLRQTYLDASWYQAGGNQEVKDLSLDAFIAQQSLPQFFDASDLLNVFRADKVANEFGVNYIIKGDGKEYQRIEALKKANTPLIVPVSYPEAYDVTDPYDAIHVSYAQMKDWELSPANLGMLEKAGIEFAITSADLKKPELLLENVRKAVKYGLSETAALKGLTYTPSKLLRAEDQLGSLNKGNVANFLIASGNIFEEGSTIHQNWVQGHNYELSPLVSHDYAGTYKVTVGEENYAMVLGGTPEKPTFQFQINDSTDLKTKGSLKEELITLNFAQDTTKEAKWVRLSGWVTEKGFKGEGQDVAGNWIKWEAMLAGEKKDDKKEDKKEEEETLALGEVIYPFNAYGQTVKKEAQTTIFQHATVWTNEAEGILEDTDVMVKDGKIVQVGKGLSAEGAVYVDATGKHLTSGIIDEHSHIALSAVNDVAVMSSMVRMEDAVDPDDVNIYRQLSGGVTAAQLLHGSANPVGGQSALIKLRWGKTADEMLIEGADGFIKFALGENVKRSSWASSIRYPRTRMGVEQVYRDGFTRAKAYAEEWAAYNALSKKEKKNTVAPRRDLQLEALVEIMTNKRFISCHSYVQSEINMLMKVAEDFDFRVNTFTHILEGYKVADKMKEHGVGASTFADWWAYKFEVYEAIPYNAALMTEQGVTTAINSDDAEMARRLNQEAAKTVKYGGMSEEEAWKMVTLNPAKLLHLDDHMGSIKVGKDADLVLWSANPLSIYAKAEKTIIDGVVYFDIEEDQKMRAQMKAEKARLTQEMKDAKKGGAKTRKASPMMRHHFHCDDL</sequence>
<keyword evidence="1" id="KW-0175">Coiled coil</keyword>
<dbReference type="Gene3D" id="3.20.20.140">
    <property type="entry name" value="Metal-dependent hydrolases"/>
    <property type="match status" value="2"/>
</dbReference>